<feature type="transmembrane region" description="Helical" evidence="1">
    <location>
        <begin position="20"/>
        <end position="38"/>
    </location>
</feature>
<evidence type="ECO:0000256" key="1">
    <source>
        <dbReference type="SAM" id="Phobius"/>
    </source>
</evidence>
<gene>
    <name evidence="2" type="ORF">EV207_10742</name>
</gene>
<feature type="transmembrane region" description="Helical" evidence="1">
    <location>
        <begin position="168"/>
        <end position="190"/>
    </location>
</feature>
<feature type="transmembrane region" description="Helical" evidence="1">
    <location>
        <begin position="237"/>
        <end position="260"/>
    </location>
</feature>
<keyword evidence="3" id="KW-1185">Reference proteome</keyword>
<evidence type="ECO:0000313" key="2">
    <source>
        <dbReference type="EMBL" id="TCP29948.1"/>
    </source>
</evidence>
<proteinExistence type="predicted"/>
<feature type="transmembrane region" description="Helical" evidence="1">
    <location>
        <begin position="105"/>
        <end position="133"/>
    </location>
</feature>
<dbReference type="Proteomes" id="UP000295416">
    <property type="component" value="Unassembled WGS sequence"/>
</dbReference>
<dbReference type="OrthoDB" id="2943277at2"/>
<keyword evidence="1" id="KW-0472">Membrane</keyword>
<accession>A0A4R2P6T5</accession>
<feature type="transmembrane region" description="Helical" evidence="1">
    <location>
        <begin position="66"/>
        <end position="84"/>
    </location>
</feature>
<dbReference type="RefSeq" id="WP_132745050.1">
    <property type="nucleotide sequence ID" value="NZ_SLXK01000007.1"/>
</dbReference>
<keyword evidence="1" id="KW-1133">Transmembrane helix</keyword>
<name>A0A4R2P6T5_9BACL</name>
<dbReference type="EMBL" id="SLXK01000007">
    <property type="protein sequence ID" value="TCP29948.1"/>
    <property type="molecule type" value="Genomic_DNA"/>
</dbReference>
<dbReference type="AlphaFoldDB" id="A0A4R2P6T5"/>
<evidence type="ECO:0000313" key="3">
    <source>
        <dbReference type="Proteomes" id="UP000295416"/>
    </source>
</evidence>
<reference evidence="2 3" key="1">
    <citation type="submission" date="2019-03" db="EMBL/GenBank/DDBJ databases">
        <title>Genomic Encyclopedia of Type Strains, Phase IV (KMG-IV): sequencing the most valuable type-strain genomes for metagenomic binning, comparative biology and taxonomic classification.</title>
        <authorList>
            <person name="Goeker M."/>
        </authorList>
    </citation>
    <scope>NUCLEOTIDE SEQUENCE [LARGE SCALE GENOMIC DNA]</scope>
    <source>
        <strain evidence="2 3">DSM 19377</strain>
    </source>
</reference>
<evidence type="ECO:0008006" key="4">
    <source>
        <dbReference type="Google" id="ProtNLM"/>
    </source>
</evidence>
<protein>
    <recommendedName>
        <fullName evidence="4">ABC-2 family transporter</fullName>
    </recommendedName>
</protein>
<keyword evidence="1" id="KW-0812">Transmembrane</keyword>
<comment type="caution">
    <text evidence="2">The sequence shown here is derived from an EMBL/GenBank/DDBJ whole genome shotgun (WGS) entry which is preliminary data.</text>
</comment>
<sequence>MKRSKMLNVSFSGLSLHKKVLVMASIYCLIAVTCLLFITKKGKGSNCGIFDLMADIGGLMGSTNQLMFLIVAIPLIVLVLIQCIEKSERGFSVVKMGSRFHTWNIHVILTIYLSFIMTSFLLVISFIIAGFFVGFENTWLSYKGTISKMIHNQEKFESIVAHLFTYKIILTIFITKFLGFLMISFLTLFLKQFVKNTALIIIILIVIAGLDGLGTLPFSFFSWAASLNIRNWINPMITVYHCIYLFIVSMVFYGVTGLLYERKDFLS</sequence>
<feature type="transmembrane region" description="Helical" evidence="1">
    <location>
        <begin position="197"/>
        <end position="225"/>
    </location>
</feature>
<organism evidence="2 3">
    <name type="scientific">Scopulibacillus darangshiensis</name>
    <dbReference type="NCBI Taxonomy" id="442528"/>
    <lineage>
        <taxon>Bacteria</taxon>
        <taxon>Bacillati</taxon>
        <taxon>Bacillota</taxon>
        <taxon>Bacilli</taxon>
        <taxon>Bacillales</taxon>
        <taxon>Sporolactobacillaceae</taxon>
        <taxon>Scopulibacillus</taxon>
    </lineage>
</organism>